<dbReference type="Gene3D" id="1.20.1300.10">
    <property type="entry name" value="Fumarate reductase/succinate dehydrogenase, transmembrane subunit"/>
    <property type="match status" value="1"/>
</dbReference>
<dbReference type="Proteomes" id="UP001597326">
    <property type="component" value="Unassembled WGS sequence"/>
</dbReference>
<sequence>MKAIMAVTGLCLIGFLLMHMFGNTKLLLPDNGAEFNEYSHYLRRFLYPIVPPMWFLWAFRIFLLACIVLHMWSAAKLTGRNHRNAGGARYANKKNVESSFAARTMIWSGIILLLGLVMHLLHYTAQVLRPGYPDGATDLDPFHRVLAGFGEWWVVLAYLVFMVAVCLHIYHGCASAFTTLGANVSAGSRKLLKTLSAIIAVLLFIGFMTPPVMILTGVIAQ</sequence>
<dbReference type="EMBL" id="JBHUFZ010000027">
    <property type="protein sequence ID" value="MFD1890817.1"/>
    <property type="molecule type" value="Genomic_DNA"/>
</dbReference>
<feature type="transmembrane region" description="Helical" evidence="1">
    <location>
        <begin position="53"/>
        <end position="79"/>
    </location>
</feature>
<keyword evidence="3" id="KW-1185">Reference proteome</keyword>
<dbReference type="InterPro" id="IPR034804">
    <property type="entry name" value="SQR/QFR_C/D"/>
</dbReference>
<dbReference type="InterPro" id="IPR011138">
    <property type="entry name" value="Cytochrome_b-558"/>
</dbReference>
<dbReference type="SUPFAM" id="SSF81343">
    <property type="entry name" value="Fumarate reductase respiratory complex transmembrane subunits"/>
    <property type="match status" value="1"/>
</dbReference>
<accession>A0ABW4RWY8</accession>
<gene>
    <name evidence="2" type="ORF">ACFSCS_11585</name>
</gene>
<protein>
    <submittedName>
        <fullName evidence="2">Succinate dehydrogenase cytochrome b subunit</fullName>
    </submittedName>
</protein>
<comment type="caution">
    <text evidence="2">The sequence shown here is derived from an EMBL/GenBank/DDBJ whole genome shotgun (WGS) entry which is preliminary data.</text>
</comment>
<evidence type="ECO:0000313" key="2">
    <source>
        <dbReference type="EMBL" id="MFD1890817.1"/>
    </source>
</evidence>
<keyword evidence="1" id="KW-0472">Membrane</keyword>
<feature type="transmembrane region" description="Helical" evidence="1">
    <location>
        <begin position="191"/>
        <end position="220"/>
    </location>
</feature>
<organism evidence="2 3">
    <name type="scientific">Luteococcus peritonei</name>
    <dbReference type="NCBI Taxonomy" id="88874"/>
    <lineage>
        <taxon>Bacteria</taxon>
        <taxon>Bacillati</taxon>
        <taxon>Actinomycetota</taxon>
        <taxon>Actinomycetes</taxon>
        <taxon>Propionibacteriales</taxon>
        <taxon>Propionibacteriaceae</taxon>
        <taxon>Luteococcus</taxon>
    </lineage>
</organism>
<proteinExistence type="predicted"/>
<keyword evidence="1" id="KW-1133">Transmembrane helix</keyword>
<feature type="transmembrane region" description="Helical" evidence="1">
    <location>
        <begin position="100"/>
        <end position="121"/>
    </location>
</feature>
<reference evidence="3" key="1">
    <citation type="journal article" date="2019" name="Int. J. Syst. Evol. Microbiol.">
        <title>The Global Catalogue of Microorganisms (GCM) 10K type strain sequencing project: providing services to taxonomists for standard genome sequencing and annotation.</title>
        <authorList>
            <consortium name="The Broad Institute Genomics Platform"/>
            <consortium name="The Broad Institute Genome Sequencing Center for Infectious Disease"/>
            <person name="Wu L."/>
            <person name="Ma J."/>
        </authorList>
    </citation>
    <scope>NUCLEOTIDE SEQUENCE [LARGE SCALE GENOMIC DNA]</scope>
    <source>
        <strain evidence="3">CAIM 431</strain>
    </source>
</reference>
<dbReference type="NCBIfam" id="TIGR02046">
    <property type="entry name" value="sdhC_b558_fam"/>
    <property type="match status" value="1"/>
</dbReference>
<dbReference type="RefSeq" id="WP_343875181.1">
    <property type="nucleotide sequence ID" value="NZ_BAAAIX010000029.1"/>
</dbReference>
<name>A0ABW4RWY8_9ACTN</name>
<keyword evidence="1" id="KW-0812">Transmembrane</keyword>
<evidence type="ECO:0000256" key="1">
    <source>
        <dbReference type="SAM" id="Phobius"/>
    </source>
</evidence>
<feature type="transmembrane region" description="Helical" evidence="1">
    <location>
        <begin position="152"/>
        <end position="170"/>
    </location>
</feature>
<evidence type="ECO:0000313" key="3">
    <source>
        <dbReference type="Proteomes" id="UP001597326"/>
    </source>
</evidence>
<dbReference type="CDD" id="cd03498">
    <property type="entry name" value="SQR_TypeB_2_TM"/>
    <property type="match status" value="1"/>
</dbReference>